<dbReference type="AlphaFoldDB" id="A0AAV4VF42"/>
<proteinExistence type="predicted"/>
<evidence type="ECO:0000313" key="2">
    <source>
        <dbReference type="Proteomes" id="UP001054837"/>
    </source>
</evidence>
<reference evidence="1 2" key="1">
    <citation type="submission" date="2021-06" db="EMBL/GenBank/DDBJ databases">
        <title>Caerostris darwini draft genome.</title>
        <authorList>
            <person name="Kono N."/>
            <person name="Arakawa K."/>
        </authorList>
    </citation>
    <scope>NUCLEOTIDE SEQUENCE [LARGE SCALE GENOMIC DNA]</scope>
</reference>
<sequence>MVAAAGYYPGKTSDEEKYTVHEKVEKGSCSLCWRFLSCPLMTLMVWYAGRRELLTWGNFRRGGNTMYEQKQGRQKKTCPKIA</sequence>
<dbReference type="Proteomes" id="UP001054837">
    <property type="component" value="Unassembled WGS sequence"/>
</dbReference>
<gene>
    <name evidence="1" type="ORF">CDAR_21691</name>
</gene>
<accession>A0AAV4VF42</accession>
<keyword evidence="2" id="KW-1185">Reference proteome</keyword>
<comment type="caution">
    <text evidence="1">The sequence shown here is derived from an EMBL/GenBank/DDBJ whole genome shotgun (WGS) entry which is preliminary data.</text>
</comment>
<name>A0AAV4VF42_9ARAC</name>
<dbReference type="EMBL" id="BPLQ01012889">
    <property type="protein sequence ID" value="GIY68585.1"/>
    <property type="molecule type" value="Genomic_DNA"/>
</dbReference>
<organism evidence="1 2">
    <name type="scientific">Caerostris darwini</name>
    <dbReference type="NCBI Taxonomy" id="1538125"/>
    <lineage>
        <taxon>Eukaryota</taxon>
        <taxon>Metazoa</taxon>
        <taxon>Ecdysozoa</taxon>
        <taxon>Arthropoda</taxon>
        <taxon>Chelicerata</taxon>
        <taxon>Arachnida</taxon>
        <taxon>Araneae</taxon>
        <taxon>Araneomorphae</taxon>
        <taxon>Entelegynae</taxon>
        <taxon>Araneoidea</taxon>
        <taxon>Araneidae</taxon>
        <taxon>Caerostris</taxon>
    </lineage>
</organism>
<evidence type="ECO:0000313" key="1">
    <source>
        <dbReference type="EMBL" id="GIY68585.1"/>
    </source>
</evidence>
<protein>
    <submittedName>
        <fullName evidence="1">Uncharacterized protein</fullName>
    </submittedName>
</protein>